<proteinExistence type="predicted"/>
<dbReference type="VEuPathDB" id="FungiDB:ACLA_048650"/>
<protein>
    <submittedName>
        <fullName evidence="1">Uncharacterized protein</fullName>
    </submittedName>
</protein>
<dbReference type="GeneID" id="4704251"/>
<evidence type="ECO:0000313" key="2">
    <source>
        <dbReference type="Proteomes" id="UP000006701"/>
    </source>
</evidence>
<reference evidence="1 2" key="1">
    <citation type="journal article" date="2008" name="PLoS Genet.">
        <title>Genomic islands in the pathogenic filamentous fungus Aspergillus fumigatus.</title>
        <authorList>
            <person name="Fedorova N.D."/>
            <person name="Khaldi N."/>
            <person name="Joardar V.S."/>
            <person name="Maiti R."/>
            <person name="Amedeo P."/>
            <person name="Anderson M.J."/>
            <person name="Crabtree J."/>
            <person name="Silva J.C."/>
            <person name="Badger J.H."/>
            <person name="Albarraq A."/>
            <person name="Angiuoli S."/>
            <person name="Bussey H."/>
            <person name="Bowyer P."/>
            <person name="Cotty P.J."/>
            <person name="Dyer P.S."/>
            <person name="Egan A."/>
            <person name="Galens K."/>
            <person name="Fraser-Liggett C.M."/>
            <person name="Haas B.J."/>
            <person name="Inman J.M."/>
            <person name="Kent R."/>
            <person name="Lemieux S."/>
            <person name="Malavazi I."/>
            <person name="Orvis J."/>
            <person name="Roemer T."/>
            <person name="Ronning C.M."/>
            <person name="Sundaram J.P."/>
            <person name="Sutton G."/>
            <person name="Turner G."/>
            <person name="Venter J.C."/>
            <person name="White O.R."/>
            <person name="Whitty B.R."/>
            <person name="Youngman P."/>
            <person name="Wolfe K.H."/>
            <person name="Goldman G.H."/>
            <person name="Wortman J.R."/>
            <person name="Jiang B."/>
            <person name="Denning D.W."/>
            <person name="Nierman W.C."/>
        </authorList>
    </citation>
    <scope>NUCLEOTIDE SEQUENCE [LARGE SCALE GENOMIC DNA]</scope>
    <source>
        <strain evidence="2">ATCC 1007 / CBS 513.65 / DSM 816 / NCTC 3887 / NRRL 1</strain>
    </source>
</reference>
<gene>
    <name evidence="1" type="ORF">ACLA_048650</name>
</gene>
<keyword evidence="2" id="KW-1185">Reference proteome</keyword>
<dbReference type="HOGENOM" id="CLU_2757316_0_0_1"/>
<dbReference type="KEGG" id="act:ACLA_048650"/>
<dbReference type="Proteomes" id="UP000006701">
    <property type="component" value="Unassembled WGS sequence"/>
</dbReference>
<dbReference type="AlphaFoldDB" id="A1CHN8"/>
<sequence length="70" mass="8048">MKWLLDKVNHNNIPFKGFNKAGELYEHFGSDYIDQHPKGTGGGPRTLRGLLICSLPPRKKRREHSVYGDR</sequence>
<organism evidence="1 2">
    <name type="scientific">Aspergillus clavatus (strain ATCC 1007 / CBS 513.65 / DSM 816 / NCTC 3887 / NRRL 1 / QM 1276 / 107)</name>
    <dbReference type="NCBI Taxonomy" id="344612"/>
    <lineage>
        <taxon>Eukaryota</taxon>
        <taxon>Fungi</taxon>
        <taxon>Dikarya</taxon>
        <taxon>Ascomycota</taxon>
        <taxon>Pezizomycotina</taxon>
        <taxon>Eurotiomycetes</taxon>
        <taxon>Eurotiomycetidae</taxon>
        <taxon>Eurotiales</taxon>
        <taxon>Aspergillaceae</taxon>
        <taxon>Aspergillus</taxon>
        <taxon>Aspergillus subgen. Fumigati</taxon>
    </lineage>
</organism>
<dbReference type="EMBL" id="DS027054">
    <property type="protein sequence ID" value="EAW10393.1"/>
    <property type="molecule type" value="Genomic_DNA"/>
</dbReference>
<name>A1CHN8_ASPCL</name>
<dbReference type="RefSeq" id="XP_001271819.1">
    <property type="nucleotide sequence ID" value="XM_001271818.1"/>
</dbReference>
<evidence type="ECO:0000313" key="1">
    <source>
        <dbReference type="EMBL" id="EAW10393.1"/>
    </source>
</evidence>
<accession>A1CHN8</accession>